<evidence type="ECO:0000256" key="1">
    <source>
        <dbReference type="SAM" id="Phobius"/>
    </source>
</evidence>
<comment type="caution">
    <text evidence="2">The sequence shown here is derived from an EMBL/GenBank/DDBJ whole genome shotgun (WGS) entry which is preliminary data.</text>
</comment>
<name>A0AAV3GYW0_ENTFC</name>
<keyword evidence="1" id="KW-1133">Transmembrane helix</keyword>
<reference evidence="2 3" key="1">
    <citation type="submission" date="2012-04" db="EMBL/GenBank/DDBJ databases">
        <authorList>
            <person name="Weinstock G."/>
            <person name="Sodergren E."/>
            <person name="Lobos E.A."/>
            <person name="Fulton L."/>
            <person name="Fulton R."/>
            <person name="Courtney L."/>
            <person name="Fronick C."/>
            <person name="O'Laughlin M."/>
            <person name="Godfrey J."/>
            <person name="Wilson R.M."/>
            <person name="Miner T."/>
            <person name="Farmer C."/>
            <person name="Delehaunty K."/>
            <person name="Cordes M."/>
            <person name="Minx P."/>
            <person name="Tomlinson C."/>
            <person name="Chen J."/>
            <person name="Wollam A."/>
            <person name="Pepin K.H."/>
            <person name="Bhonagiri V."/>
            <person name="Zhang X."/>
            <person name="Suruliraj S."/>
            <person name="Warren W."/>
            <person name="Mitreva M."/>
            <person name="Mardis E.R."/>
            <person name="Wilson R.K."/>
        </authorList>
    </citation>
    <scope>NUCLEOTIDE SEQUENCE [LARGE SCALE GENOMIC DNA]</scope>
    <source>
        <strain evidence="2 3">R496</strain>
    </source>
</reference>
<feature type="non-terminal residue" evidence="2">
    <location>
        <position position="41"/>
    </location>
</feature>
<protein>
    <submittedName>
        <fullName evidence="2">Uncharacterized protein</fullName>
    </submittedName>
</protein>
<gene>
    <name evidence="2" type="ORF">HMPREF1378_00497</name>
</gene>
<proteinExistence type="predicted"/>
<keyword evidence="1" id="KW-0472">Membrane</keyword>
<accession>A0AAV3GYW0</accession>
<sequence length="41" mass="5289">MKKVNMEFLFDKIKKEKPKQHEWFLFWFFRALYFLMLVDDT</sequence>
<keyword evidence="1" id="KW-0812">Transmembrane</keyword>
<evidence type="ECO:0000313" key="3">
    <source>
        <dbReference type="Proteomes" id="UP000006402"/>
    </source>
</evidence>
<evidence type="ECO:0000313" key="2">
    <source>
        <dbReference type="EMBL" id="EJX55205.1"/>
    </source>
</evidence>
<feature type="transmembrane region" description="Helical" evidence="1">
    <location>
        <begin position="21"/>
        <end position="38"/>
    </location>
</feature>
<dbReference type="AlphaFoldDB" id="A0AAV3GYW0"/>
<dbReference type="Proteomes" id="UP000006402">
    <property type="component" value="Unassembled WGS sequence"/>
</dbReference>
<dbReference type="EMBL" id="AMAH01000034">
    <property type="protein sequence ID" value="EJX55205.1"/>
    <property type="molecule type" value="Genomic_DNA"/>
</dbReference>
<organism evidence="2 3">
    <name type="scientific">Enterococcus faecium R496</name>
    <dbReference type="NCBI Taxonomy" id="1134836"/>
    <lineage>
        <taxon>Bacteria</taxon>
        <taxon>Bacillati</taxon>
        <taxon>Bacillota</taxon>
        <taxon>Bacilli</taxon>
        <taxon>Lactobacillales</taxon>
        <taxon>Enterococcaceae</taxon>
        <taxon>Enterococcus</taxon>
    </lineage>
</organism>